<feature type="non-terminal residue" evidence="2">
    <location>
        <position position="91"/>
    </location>
</feature>
<dbReference type="EMBL" id="JAVREM010000182">
    <property type="protein sequence ID" value="MDT0323738.1"/>
    <property type="molecule type" value="Genomic_DNA"/>
</dbReference>
<comment type="caution">
    <text evidence="2">The sequence shown here is derived from an EMBL/GenBank/DDBJ whole genome shotgun (WGS) entry which is preliminary data.</text>
</comment>
<accession>A0ABU2M1L0</accession>
<evidence type="ECO:0000256" key="1">
    <source>
        <dbReference type="SAM" id="MobiDB-lite"/>
    </source>
</evidence>
<organism evidence="2 3">
    <name type="scientific">Streptomyces millisiae</name>
    <dbReference type="NCBI Taxonomy" id="3075542"/>
    <lineage>
        <taxon>Bacteria</taxon>
        <taxon>Bacillati</taxon>
        <taxon>Actinomycetota</taxon>
        <taxon>Actinomycetes</taxon>
        <taxon>Kitasatosporales</taxon>
        <taxon>Streptomycetaceae</taxon>
        <taxon>Streptomyces</taxon>
    </lineage>
</organism>
<feature type="compositionally biased region" description="Basic and acidic residues" evidence="1">
    <location>
        <begin position="47"/>
        <end position="60"/>
    </location>
</feature>
<protein>
    <submittedName>
        <fullName evidence="2">Uncharacterized protein</fullName>
    </submittedName>
</protein>
<proteinExistence type="predicted"/>
<reference evidence="3" key="1">
    <citation type="submission" date="2023-07" db="EMBL/GenBank/DDBJ databases">
        <title>30 novel species of actinomycetes from the DSMZ collection.</title>
        <authorList>
            <person name="Nouioui I."/>
        </authorList>
    </citation>
    <scope>NUCLEOTIDE SEQUENCE [LARGE SCALE GENOMIC DNA]</scope>
    <source>
        <strain evidence="3">DSM 44918</strain>
    </source>
</reference>
<keyword evidence="3" id="KW-1185">Reference proteome</keyword>
<dbReference type="Proteomes" id="UP001183420">
    <property type="component" value="Unassembled WGS sequence"/>
</dbReference>
<feature type="region of interest" description="Disordered" evidence="1">
    <location>
        <begin position="1"/>
        <end position="65"/>
    </location>
</feature>
<evidence type="ECO:0000313" key="2">
    <source>
        <dbReference type="EMBL" id="MDT0323738.1"/>
    </source>
</evidence>
<dbReference type="RefSeq" id="WP_394814955.1">
    <property type="nucleotide sequence ID" value="NZ_JAVREM010000182.1"/>
</dbReference>
<name>A0ABU2M1L0_9ACTN</name>
<gene>
    <name evidence="2" type="ORF">RNC47_36120</name>
</gene>
<evidence type="ECO:0000313" key="3">
    <source>
        <dbReference type="Proteomes" id="UP001183420"/>
    </source>
</evidence>
<sequence>MTPSPLEAGAGENGDQVSGGFRLGGGKSGGERQLADVGSGDQAEEFGEQRGVREDRRSEKAGGGFVGGRVAVVPEAGGQGAGEPGVDVVLD</sequence>